<evidence type="ECO:0000256" key="2">
    <source>
        <dbReference type="SAM" id="MobiDB-lite"/>
    </source>
</evidence>
<accession>A0A672MCS2</accession>
<dbReference type="InParanoid" id="A0A672MCS2"/>
<organism evidence="4 5">
    <name type="scientific">Sinocyclocheilus grahami</name>
    <name type="common">Dianchi golden-line fish</name>
    <name type="synonym">Barbus grahami</name>
    <dbReference type="NCBI Taxonomy" id="75366"/>
    <lineage>
        <taxon>Eukaryota</taxon>
        <taxon>Metazoa</taxon>
        <taxon>Chordata</taxon>
        <taxon>Craniata</taxon>
        <taxon>Vertebrata</taxon>
        <taxon>Euteleostomi</taxon>
        <taxon>Actinopterygii</taxon>
        <taxon>Neopterygii</taxon>
        <taxon>Teleostei</taxon>
        <taxon>Ostariophysi</taxon>
        <taxon>Cypriniformes</taxon>
        <taxon>Cyprinidae</taxon>
        <taxon>Cyprininae</taxon>
        <taxon>Sinocyclocheilus</taxon>
    </lineage>
</organism>
<dbReference type="GO" id="GO:0007165">
    <property type="term" value="P:signal transduction"/>
    <property type="evidence" value="ECO:0007669"/>
    <property type="project" value="InterPro"/>
</dbReference>
<reference evidence="4" key="2">
    <citation type="submission" date="2025-09" db="UniProtKB">
        <authorList>
            <consortium name="Ensembl"/>
        </authorList>
    </citation>
    <scope>IDENTIFICATION</scope>
</reference>
<dbReference type="GO" id="GO:0051056">
    <property type="term" value="P:regulation of small GTPase mediated signal transduction"/>
    <property type="evidence" value="ECO:0007669"/>
    <property type="project" value="TreeGrafter"/>
</dbReference>
<protein>
    <submittedName>
        <fullName evidence="4">Rho GTPase activating protein 18</fullName>
    </submittedName>
</protein>
<dbReference type="Ensembl" id="ENSSGRT00000037130.1">
    <property type="protein sequence ID" value="ENSSGRP00000034590.1"/>
    <property type="gene ID" value="ENSSGRG00000019175.1"/>
</dbReference>
<name>A0A672MCS2_SINGR</name>
<evidence type="ECO:0000313" key="5">
    <source>
        <dbReference type="Proteomes" id="UP000472262"/>
    </source>
</evidence>
<dbReference type="PANTHER" id="PTHR14963">
    <property type="entry name" value="RHO GTPASE ACTIVATING PROTEIN 18,19-RELATED"/>
    <property type="match status" value="1"/>
</dbReference>
<evidence type="ECO:0000313" key="4">
    <source>
        <dbReference type="Ensembl" id="ENSSGRP00000034590.1"/>
    </source>
</evidence>
<dbReference type="Gene3D" id="1.10.555.10">
    <property type="entry name" value="Rho GTPase activation protein"/>
    <property type="match status" value="1"/>
</dbReference>
<dbReference type="Pfam" id="PF00620">
    <property type="entry name" value="RhoGAP"/>
    <property type="match status" value="1"/>
</dbReference>
<dbReference type="PROSITE" id="PS50238">
    <property type="entry name" value="RHOGAP"/>
    <property type="match status" value="1"/>
</dbReference>
<dbReference type="GO" id="GO:0005737">
    <property type="term" value="C:cytoplasm"/>
    <property type="evidence" value="ECO:0007669"/>
    <property type="project" value="TreeGrafter"/>
</dbReference>
<dbReference type="GO" id="GO:0030833">
    <property type="term" value="P:regulation of actin filament polymerization"/>
    <property type="evidence" value="ECO:0007669"/>
    <property type="project" value="TreeGrafter"/>
</dbReference>
<proteinExistence type="predicted"/>
<dbReference type="GO" id="GO:0005096">
    <property type="term" value="F:GTPase activator activity"/>
    <property type="evidence" value="ECO:0007669"/>
    <property type="project" value="UniProtKB-KW"/>
</dbReference>
<keyword evidence="5" id="KW-1185">Reference proteome</keyword>
<dbReference type="SUPFAM" id="SSF48350">
    <property type="entry name" value="GTPase activation domain, GAP"/>
    <property type="match status" value="1"/>
</dbReference>
<dbReference type="PANTHER" id="PTHR14963:SF6">
    <property type="entry name" value="RHO GTPASE-ACTIVATING PROTEIN 18"/>
    <property type="match status" value="1"/>
</dbReference>
<dbReference type="PROSITE" id="PS51257">
    <property type="entry name" value="PROKAR_LIPOPROTEIN"/>
    <property type="match status" value="1"/>
</dbReference>
<keyword evidence="1" id="KW-0343">GTPase activation</keyword>
<evidence type="ECO:0000259" key="3">
    <source>
        <dbReference type="PROSITE" id="PS50238"/>
    </source>
</evidence>
<dbReference type="InterPro" id="IPR000198">
    <property type="entry name" value="RhoGAP_dom"/>
</dbReference>
<dbReference type="Proteomes" id="UP000472262">
    <property type="component" value="Unassembled WGS sequence"/>
</dbReference>
<feature type="compositionally biased region" description="Gly residues" evidence="2">
    <location>
        <begin position="210"/>
        <end position="223"/>
    </location>
</feature>
<gene>
    <name evidence="4" type="primary">arhgap18</name>
</gene>
<feature type="region of interest" description="Disordered" evidence="2">
    <location>
        <begin position="23"/>
        <end position="43"/>
    </location>
</feature>
<evidence type="ECO:0000256" key="1">
    <source>
        <dbReference type="ARBA" id="ARBA00022468"/>
    </source>
</evidence>
<feature type="region of interest" description="Disordered" evidence="2">
    <location>
        <begin position="169"/>
        <end position="226"/>
    </location>
</feature>
<dbReference type="OMA" id="LACTINI"/>
<feature type="domain" description="Rho-GAP" evidence="3">
    <location>
        <begin position="322"/>
        <end position="469"/>
    </location>
</feature>
<sequence length="469" mass="50956">MSRQQDEQGVVLTAYTSNSGALSAVGCKEPAESPAASRRTGQYNVQRGKAAGAAGAAGAALGSSSGKALYQRCSSQDSLDEQAMVDYFKEVEIIQRSGDAETQEDLQLKVADEGEQEEAWLMEAGLATLFDESASDGEDGIVLLSTLTRTQAAAVERRVEMLKQTLRKRSKPYSVPDVREIFKPSPASQSKDEAGSTERSGSNKQEVEGLGNGAGPGAPGGGADAETDINLEVSFSEQALIYKEGLKVTQPQNEADDRLPDFKVSQDKTGQTRVGDLSAEDMKKVRRLVLIEMSALFDTCGIEVKAHKALKVKVRESGLFGVSLSTLLEQDQRRIPGTKVPLILQHLISHIEEQGLDTEGVLRIPGAATRVKVRQILACTINIITSGRCCNVSVDSQVVCHELEHKFYEGVFPWESLKQHDAASLLKLFIRELPYPLQTVEYFNAFVSVLSESHSTLYSDNKSQSRLGR</sequence>
<dbReference type="InterPro" id="IPR008936">
    <property type="entry name" value="Rho_GTPase_activation_prot"/>
</dbReference>
<reference evidence="4" key="1">
    <citation type="submission" date="2025-08" db="UniProtKB">
        <authorList>
            <consortium name="Ensembl"/>
        </authorList>
    </citation>
    <scope>IDENTIFICATION</scope>
</reference>
<dbReference type="AlphaFoldDB" id="A0A672MCS2"/>